<sequence length="190" mass="21685">MALFDLYGSSKTFIPQLTRSTSDPRPVVVMTCGIAGSGKSTLAKYIVSTYNLYHRLSIDSWVYNHYGLYGTDYPAERYSGYQEEAESALRIELASLLREGAQDVVLDFSFAFRETRDEWKQLVEAYGGRWVLLYLDVEADELRRRVRARNSLKAKDGDSAFPVTEEILEGYLRGFERPDQEGEVVLRIKG</sequence>
<keyword evidence="2" id="KW-1185">Reference proteome</keyword>
<name>A0A9W9K734_9EURO</name>
<comment type="caution">
    <text evidence="1">The sequence shown here is derived from an EMBL/GenBank/DDBJ whole genome shotgun (WGS) entry which is preliminary data.</text>
</comment>
<dbReference type="Gene3D" id="3.40.50.300">
    <property type="entry name" value="P-loop containing nucleotide triphosphate hydrolases"/>
    <property type="match status" value="1"/>
</dbReference>
<accession>A0A9W9K734</accession>
<proteinExistence type="predicted"/>
<dbReference type="OrthoDB" id="3512845at2759"/>
<dbReference type="SUPFAM" id="SSF52540">
    <property type="entry name" value="P-loop containing nucleoside triphosphate hydrolases"/>
    <property type="match status" value="1"/>
</dbReference>
<dbReference type="GeneID" id="81358998"/>
<organism evidence="1 2">
    <name type="scientific">Penicillium argentinense</name>
    <dbReference type="NCBI Taxonomy" id="1131581"/>
    <lineage>
        <taxon>Eukaryota</taxon>
        <taxon>Fungi</taxon>
        <taxon>Dikarya</taxon>
        <taxon>Ascomycota</taxon>
        <taxon>Pezizomycotina</taxon>
        <taxon>Eurotiomycetes</taxon>
        <taxon>Eurotiomycetidae</taxon>
        <taxon>Eurotiales</taxon>
        <taxon>Aspergillaceae</taxon>
        <taxon>Penicillium</taxon>
    </lineage>
</organism>
<gene>
    <name evidence="1" type="ORF">N7532_007526</name>
</gene>
<evidence type="ECO:0008006" key="3">
    <source>
        <dbReference type="Google" id="ProtNLM"/>
    </source>
</evidence>
<dbReference type="Proteomes" id="UP001149074">
    <property type="component" value="Unassembled WGS sequence"/>
</dbReference>
<evidence type="ECO:0000313" key="2">
    <source>
        <dbReference type="Proteomes" id="UP001149074"/>
    </source>
</evidence>
<reference evidence="1" key="1">
    <citation type="submission" date="2022-11" db="EMBL/GenBank/DDBJ databases">
        <authorList>
            <person name="Petersen C."/>
        </authorList>
    </citation>
    <scope>NUCLEOTIDE SEQUENCE</scope>
    <source>
        <strain evidence="1">IBT 30761</strain>
    </source>
</reference>
<dbReference type="EMBL" id="JAPQKI010000006">
    <property type="protein sequence ID" value="KAJ5095235.1"/>
    <property type="molecule type" value="Genomic_DNA"/>
</dbReference>
<evidence type="ECO:0000313" key="1">
    <source>
        <dbReference type="EMBL" id="KAJ5095235.1"/>
    </source>
</evidence>
<dbReference type="RefSeq" id="XP_056473385.1">
    <property type="nucleotide sequence ID" value="XM_056620019.1"/>
</dbReference>
<reference evidence="1" key="2">
    <citation type="journal article" date="2023" name="IMA Fungus">
        <title>Comparative genomic study of the Penicillium genus elucidates a diverse pangenome and 15 lateral gene transfer events.</title>
        <authorList>
            <person name="Petersen C."/>
            <person name="Sorensen T."/>
            <person name="Nielsen M.R."/>
            <person name="Sondergaard T.E."/>
            <person name="Sorensen J.L."/>
            <person name="Fitzpatrick D.A."/>
            <person name="Frisvad J.C."/>
            <person name="Nielsen K.L."/>
        </authorList>
    </citation>
    <scope>NUCLEOTIDE SEQUENCE</scope>
    <source>
        <strain evidence="1">IBT 30761</strain>
    </source>
</reference>
<dbReference type="AlphaFoldDB" id="A0A9W9K734"/>
<dbReference type="InterPro" id="IPR027417">
    <property type="entry name" value="P-loop_NTPase"/>
</dbReference>
<protein>
    <recommendedName>
        <fullName evidence="3">P-loop containing nucleoside triphosphate hydrolase protein</fullName>
    </recommendedName>
</protein>
<dbReference type="Pfam" id="PF13671">
    <property type="entry name" value="AAA_33"/>
    <property type="match status" value="1"/>
</dbReference>